<reference evidence="1 2" key="1">
    <citation type="submission" date="2018-11" db="EMBL/GenBank/DDBJ databases">
        <authorList>
            <consortium name="Pathogen Informatics"/>
        </authorList>
    </citation>
    <scope>NUCLEOTIDE SEQUENCE [LARGE SCALE GENOMIC DNA]</scope>
</reference>
<dbReference type="EMBL" id="UYRV01131400">
    <property type="protein sequence ID" value="VDN37295.1"/>
    <property type="molecule type" value="Genomic_DNA"/>
</dbReference>
<gene>
    <name evidence="1" type="ORF">CGOC_LOCUS13436</name>
</gene>
<dbReference type="OrthoDB" id="61110at2759"/>
<feature type="non-terminal residue" evidence="1">
    <location>
        <position position="1"/>
    </location>
</feature>
<proteinExistence type="predicted"/>
<accession>A0A3P7N4L2</accession>
<sequence>TVFEHYSCSGRVAHAKVKLSYTDFVTLEVGQRVLSCGEGEQLGHPGRTTTKKPRKVDIVEDEELQIVQELNQKEVQTNLQKLN</sequence>
<name>A0A3P7N4L2_CYLGO</name>
<dbReference type="Proteomes" id="UP000271889">
    <property type="component" value="Unassembled WGS sequence"/>
</dbReference>
<evidence type="ECO:0000313" key="2">
    <source>
        <dbReference type="Proteomes" id="UP000271889"/>
    </source>
</evidence>
<protein>
    <submittedName>
        <fullName evidence="1">Uncharacterized protein</fullName>
    </submittedName>
</protein>
<evidence type="ECO:0000313" key="1">
    <source>
        <dbReference type="EMBL" id="VDN37295.1"/>
    </source>
</evidence>
<organism evidence="1 2">
    <name type="scientific">Cylicostephanus goldi</name>
    <name type="common">Nematode worm</name>
    <dbReference type="NCBI Taxonomy" id="71465"/>
    <lineage>
        <taxon>Eukaryota</taxon>
        <taxon>Metazoa</taxon>
        <taxon>Ecdysozoa</taxon>
        <taxon>Nematoda</taxon>
        <taxon>Chromadorea</taxon>
        <taxon>Rhabditida</taxon>
        <taxon>Rhabditina</taxon>
        <taxon>Rhabditomorpha</taxon>
        <taxon>Strongyloidea</taxon>
        <taxon>Strongylidae</taxon>
        <taxon>Cylicostephanus</taxon>
    </lineage>
</organism>
<keyword evidence="2" id="KW-1185">Reference proteome</keyword>
<dbReference type="AlphaFoldDB" id="A0A3P7N4L2"/>